<evidence type="ECO:0000313" key="2">
    <source>
        <dbReference type="EMBL" id="TCS94979.1"/>
    </source>
</evidence>
<organism evidence="2 3">
    <name type="scientific">Hazenella coriacea</name>
    <dbReference type="NCBI Taxonomy" id="1179467"/>
    <lineage>
        <taxon>Bacteria</taxon>
        <taxon>Bacillati</taxon>
        <taxon>Bacillota</taxon>
        <taxon>Bacilli</taxon>
        <taxon>Bacillales</taxon>
        <taxon>Thermoactinomycetaceae</taxon>
        <taxon>Hazenella</taxon>
    </lineage>
</organism>
<dbReference type="Pfam" id="PF04014">
    <property type="entry name" value="MazE_antitoxin"/>
    <property type="match status" value="1"/>
</dbReference>
<dbReference type="InterPro" id="IPR007159">
    <property type="entry name" value="SpoVT-AbrB_dom"/>
</dbReference>
<dbReference type="AlphaFoldDB" id="A0A4R3L5Q6"/>
<gene>
    <name evidence="2" type="ORF">EDD58_103404</name>
</gene>
<name>A0A4R3L5Q6_9BACL</name>
<protein>
    <submittedName>
        <fullName evidence="2">Antidote-toxin recognition antitoxin MazE</fullName>
    </submittedName>
</protein>
<dbReference type="SUPFAM" id="SSF89447">
    <property type="entry name" value="AbrB/MazE/MraZ-like"/>
    <property type="match status" value="1"/>
</dbReference>
<dbReference type="Gene3D" id="2.10.260.10">
    <property type="match status" value="1"/>
</dbReference>
<proteinExistence type="predicted"/>
<comment type="caution">
    <text evidence="2">The sequence shown here is derived from an EMBL/GenBank/DDBJ whole genome shotgun (WGS) entry which is preliminary data.</text>
</comment>
<keyword evidence="3" id="KW-1185">Reference proteome</keyword>
<reference evidence="2 3" key="1">
    <citation type="submission" date="2019-03" db="EMBL/GenBank/DDBJ databases">
        <title>Genomic Encyclopedia of Type Strains, Phase IV (KMG-IV): sequencing the most valuable type-strain genomes for metagenomic binning, comparative biology and taxonomic classification.</title>
        <authorList>
            <person name="Goeker M."/>
        </authorList>
    </citation>
    <scope>NUCLEOTIDE SEQUENCE [LARGE SCALE GENOMIC DNA]</scope>
    <source>
        <strain evidence="2 3">DSM 45707</strain>
    </source>
</reference>
<dbReference type="SMART" id="SM00966">
    <property type="entry name" value="SpoVT_AbrB"/>
    <property type="match status" value="1"/>
</dbReference>
<dbReference type="EMBL" id="SMAG01000003">
    <property type="protein sequence ID" value="TCS94979.1"/>
    <property type="molecule type" value="Genomic_DNA"/>
</dbReference>
<evidence type="ECO:0000259" key="1">
    <source>
        <dbReference type="SMART" id="SM00966"/>
    </source>
</evidence>
<dbReference type="RefSeq" id="WP_131924348.1">
    <property type="nucleotide sequence ID" value="NZ_SMAG01000003.1"/>
</dbReference>
<dbReference type="InterPro" id="IPR037914">
    <property type="entry name" value="SpoVT-AbrB_sf"/>
</dbReference>
<sequence length="85" mass="10308">METKKPKRYFRKIVKNGSSLALNLPKEWIEENQVQLGDLYEIIEEDHRLIIQKVIKDEDLDPVFLKAMENSYKRFEEDLKELRDR</sequence>
<feature type="domain" description="SpoVT-AbrB" evidence="1">
    <location>
        <begin position="14"/>
        <end position="59"/>
    </location>
</feature>
<accession>A0A4R3L5Q6</accession>
<evidence type="ECO:0000313" key="3">
    <source>
        <dbReference type="Proteomes" id="UP000294937"/>
    </source>
</evidence>
<dbReference type="Proteomes" id="UP000294937">
    <property type="component" value="Unassembled WGS sequence"/>
</dbReference>
<dbReference type="GO" id="GO:0003677">
    <property type="term" value="F:DNA binding"/>
    <property type="evidence" value="ECO:0007669"/>
    <property type="project" value="InterPro"/>
</dbReference>